<gene>
    <name evidence="2" type="ORF">NLU13_5079</name>
</gene>
<evidence type="ECO:0000313" key="3">
    <source>
        <dbReference type="Proteomes" id="UP001175261"/>
    </source>
</evidence>
<feature type="signal peptide" evidence="1">
    <location>
        <begin position="1"/>
        <end position="19"/>
    </location>
</feature>
<feature type="chain" id="PRO_5041226810" evidence="1">
    <location>
        <begin position="20"/>
        <end position="257"/>
    </location>
</feature>
<proteinExistence type="predicted"/>
<evidence type="ECO:0000256" key="1">
    <source>
        <dbReference type="SAM" id="SignalP"/>
    </source>
</evidence>
<dbReference type="PANTHER" id="PTHR33657:SF6">
    <property type="entry name" value="SECRETED PROTEIN"/>
    <property type="match status" value="1"/>
</dbReference>
<dbReference type="PIRSF" id="PIRSF029958">
    <property type="entry name" value="Necrosis-inducing_protein"/>
    <property type="match status" value="1"/>
</dbReference>
<dbReference type="PANTHER" id="PTHR33657">
    <property type="entry name" value="DOMAIN PROTEIN, PUTATIVE (AFU_ORTHOLOGUE AFUA_5G00600)-RELATED"/>
    <property type="match status" value="1"/>
</dbReference>
<dbReference type="AlphaFoldDB" id="A0AA39GKF2"/>
<dbReference type="EMBL" id="JAPDFR010000003">
    <property type="protein sequence ID" value="KAK0388836.1"/>
    <property type="molecule type" value="Genomic_DNA"/>
</dbReference>
<protein>
    <submittedName>
        <fullName evidence="2">Uncharacterized protein</fullName>
    </submittedName>
</protein>
<evidence type="ECO:0000313" key="2">
    <source>
        <dbReference type="EMBL" id="KAK0388836.1"/>
    </source>
</evidence>
<dbReference type="Pfam" id="PF05630">
    <property type="entry name" value="NPP1"/>
    <property type="match status" value="1"/>
</dbReference>
<dbReference type="InterPro" id="IPR008701">
    <property type="entry name" value="NPP1"/>
</dbReference>
<name>A0AA39GKF2_SARSR</name>
<sequence length="257" mass="28826">MHKGLFILASFGIASSVGAYSDDSLFQLDIITPLPQSAGEQELRFQPGLDYDSDGCYNTAAIDPNGNTNPGKKATKRVEGECRSRAQLDNSNAYSRKRCNNGYCAIMYEYYFEKDQAIGGSFLGGHRHDWENIIVFIKGESIMRVAPSCHGDYKNAKNTFQIQGDHPLLVYHKDGWGTHCFRHATDDDQLHIENPFGVWFRSPLVGWNNWPYNDLRQKLIDTYNGAATPKLPDDRFGNVLKEAAGSSVPGFDPYLDE</sequence>
<keyword evidence="1" id="KW-0732">Signal</keyword>
<dbReference type="Proteomes" id="UP001175261">
    <property type="component" value="Unassembled WGS sequence"/>
</dbReference>
<accession>A0AA39GKF2</accession>
<comment type="caution">
    <text evidence="2">The sequence shown here is derived from an EMBL/GenBank/DDBJ whole genome shotgun (WGS) entry which is preliminary data.</text>
</comment>
<keyword evidence="3" id="KW-1185">Reference proteome</keyword>
<reference evidence="2" key="1">
    <citation type="submission" date="2022-10" db="EMBL/GenBank/DDBJ databases">
        <title>Determination and structural analysis of whole genome sequence of Sarocladium strictum F4-1.</title>
        <authorList>
            <person name="Hu L."/>
            <person name="Jiang Y."/>
        </authorList>
    </citation>
    <scope>NUCLEOTIDE SEQUENCE</scope>
    <source>
        <strain evidence="2">F4-1</strain>
    </source>
</reference>
<organism evidence="2 3">
    <name type="scientific">Sarocladium strictum</name>
    <name type="common">Black bundle disease fungus</name>
    <name type="synonym">Acremonium strictum</name>
    <dbReference type="NCBI Taxonomy" id="5046"/>
    <lineage>
        <taxon>Eukaryota</taxon>
        <taxon>Fungi</taxon>
        <taxon>Dikarya</taxon>
        <taxon>Ascomycota</taxon>
        <taxon>Pezizomycotina</taxon>
        <taxon>Sordariomycetes</taxon>
        <taxon>Hypocreomycetidae</taxon>
        <taxon>Hypocreales</taxon>
        <taxon>Sarocladiaceae</taxon>
        <taxon>Sarocladium</taxon>
    </lineage>
</organism>